<dbReference type="AlphaFoldDB" id="A0A0D2H720"/>
<keyword evidence="3" id="KW-1185">Reference proteome</keyword>
<dbReference type="HOGENOM" id="CLU_587930_0_0_1"/>
<dbReference type="Proteomes" id="UP000053789">
    <property type="component" value="Unassembled WGS sequence"/>
</dbReference>
<proteinExistence type="predicted"/>
<dbReference type="EMBL" id="KN847013">
    <property type="protein sequence ID" value="KIW86670.1"/>
    <property type="molecule type" value="Genomic_DNA"/>
</dbReference>
<gene>
    <name evidence="2" type="ORF">Z519_12725</name>
</gene>
<organism evidence="2 3">
    <name type="scientific">Cladophialophora bantiana (strain ATCC 10958 / CBS 173.52 / CDC B-1940 / NIH 8579)</name>
    <name type="common">Xylohypha bantiana</name>
    <dbReference type="NCBI Taxonomy" id="1442370"/>
    <lineage>
        <taxon>Eukaryota</taxon>
        <taxon>Fungi</taxon>
        <taxon>Dikarya</taxon>
        <taxon>Ascomycota</taxon>
        <taxon>Pezizomycotina</taxon>
        <taxon>Eurotiomycetes</taxon>
        <taxon>Chaetothyriomycetidae</taxon>
        <taxon>Chaetothyriales</taxon>
        <taxon>Herpotrichiellaceae</taxon>
        <taxon>Cladophialophora</taxon>
    </lineage>
</organism>
<protein>
    <recommendedName>
        <fullName evidence="4">Mannan endo-1,6-alpha-mannosidase</fullName>
    </recommendedName>
</protein>
<feature type="signal peptide" evidence="1">
    <location>
        <begin position="1"/>
        <end position="20"/>
    </location>
</feature>
<dbReference type="InterPro" id="IPR053169">
    <property type="entry name" value="MUG_Protein"/>
</dbReference>
<feature type="chain" id="PRO_5002243096" description="Mannan endo-1,6-alpha-mannosidase" evidence="1">
    <location>
        <begin position="21"/>
        <end position="465"/>
    </location>
</feature>
<evidence type="ECO:0008006" key="4">
    <source>
        <dbReference type="Google" id="ProtNLM"/>
    </source>
</evidence>
<dbReference type="PANTHER" id="PTHR47791">
    <property type="entry name" value="MEIOTICALLY UP-REGULATED GENE 191 PROTEIN"/>
    <property type="match status" value="1"/>
</dbReference>
<reference evidence="2" key="1">
    <citation type="submission" date="2015-01" db="EMBL/GenBank/DDBJ databases">
        <title>The Genome Sequence of Cladophialophora bantiana CBS 173.52.</title>
        <authorList>
            <consortium name="The Broad Institute Genomics Platform"/>
            <person name="Cuomo C."/>
            <person name="de Hoog S."/>
            <person name="Gorbushina A."/>
            <person name="Stielow B."/>
            <person name="Teixiera M."/>
            <person name="Abouelleil A."/>
            <person name="Chapman S.B."/>
            <person name="Priest M."/>
            <person name="Young S.K."/>
            <person name="Wortman J."/>
            <person name="Nusbaum C."/>
            <person name="Birren B."/>
        </authorList>
    </citation>
    <scope>NUCLEOTIDE SEQUENCE [LARGE SCALE GENOMIC DNA]</scope>
    <source>
        <strain evidence="2">CBS 173.52</strain>
    </source>
</reference>
<evidence type="ECO:0000256" key="1">
    <source>
        <dbReference type="SAM" id="SignalP"/>
    </source>
</evidence>
<dbReference type="RefSeq" id="XP_016613339.1">
    <property type="nucleotide sequence ID" value="XM_016770430.1"/>
</dbReference>
<dbReference type="Gene3D" id="1.50.10.20">
    <property type="match status" value="1"/>
</dbReference>
<keyword evidence="1" id="KW-0732">Signal</keyword>
<evidence type="ECO:0000313" key="3">
    <source>
        <dbReference type="Proteomes" id="UP000053789"/>
    </source>
</evidence>
<dbReference type="GeneID" id="27705653"/>
<dbReference type="VEuPathDB" id="FungiDB:Z519_12725"/>
<accession>A0A0D2H720</accession>
<evidence type="ECO:0000313" key="2">
    <source>
        <dbReference type="EMBL" id="KIW86670.1"/>
    </source>
</evidence>
<dbReference type="OrthoDB" id="10397601at2759"/>
<dbReference type="PANTHER" id="PTHR47791:SF2">
    <property type="entry name" value="ENDO MANNANASE, GH76 FAMILY (EUROFUNG)"/>
    <property type="match status" value="1"/>
</dbReference>
<sequence>MELLAAAFIIWLSWVLAVFARQPPSDPNIHILFDDFFQSYWKDSNWKGASSWTGDSASNLMVNYLTTLEHNDHRHKVDDIFIKIVSRSLNQWTLLQYLTQGYDDFGWTVFCLLEMLRYSYQYEERYPDSIVIDRLPILRKRFAFRAAFLHDAMKDSWSTELCGGGAEWKVRARRLSLWPSLDFSGIYKNSITNHLYNSNNAQIYNASSGQPRPYEINELSLHYLRLMLKLIRPVLGWPRAQFQYFNFTDTDLIYRTIEGIKWMEQAHLLTNESLYIDGQRLRFTQDTPNERPKLSCDASVKTLYTYNQVAGIRALRYLSLATSDSKPISQGHQAIQNLISSTYNGRLGSNGILEDICDRFGNCTQDMQIFKGLPFLDIKNYCEPIEWANKEVQASHRKHCSSYRGWINGNAAAAYATVDQSGKFGGYWGLNSTESNEMTQKQSIETQVAGLSVLLTSSWFNKKFS</sequence>
<name>A0A0D2H720_CLAB1</name>